<name>A0A0A9CEL0_ARUDO</name>
<feature type="signal peptide" evidence="2">
    <location>
        <begin position="1"/>
        <end position="23"/>
    </location>
</feature>
<dbReference type="AlphaFoldDB" id="A0A0A9CEL0"/>
<evidence type="ECO:0000256" key="2">
    <source>
        <dbReference type="SAM" id="SignalP"/>
    </source>
</evidence>
<organism evidence="3">
    <name type="scientific">Arundo donax</name>
    <name type="common">Giant reed</name>
    <name type="synonym">Donax arundinaceus</name>
    <dbReference type="NCBI Taxonomy" id="35708"/>
    <lineage>
        <taxon>Eukaryota</taxon>
        <taxon>Viridiplantae</taxon>
        <taxon>Streptophyta</taxon>
        <taxon>Embryophyta</taxon>
        <taxon>Tracheophyta</taxon>
        <taxon>Spermatophyta</taxon>
        <taxon>Magnoliopsida</taxon>
        <taxon>Liliopsida</taxon>
        <taxon>Poales</taxon>
        <taxon>Poaceae</taxon>
        <taxon>PACMAD clade</taxon>
        <taxon>Arundinoideae</taxon>
        <taxon>Arundineae</taxon>
        <taxon>Arundo</taxon>
    </lineage>
</organism>
<feature type="transmembrane region" description="Helical" evidence="1">
    <location>
        <begin position="67"/>
        <end position="86"/>
    </location>
</feature>
<evidence type="ECO:0000313" key="3">
    <source>
        <dbReference type="EMBL" id="JAD74739.1"/>
    </source>
</evidence>
<feature type="chain" id="PRO_5002044441" evidence="2">
    <location>
        <begin position="24"/>
        <end position="104"/>
    </location>
</feature>
<keyword evidence="1" id="KW-0472">Membrane</keyword>
<reference evidence="3" key="2">
    <citation type="journal article" date="2015" name="Data Brief">
        <title>Shoot transcriptome of the giant reed, Arundo donax.</title>
        <authorList>
            <person name="Barrero R.A."/>
            <person name="Guerrero F.D."/>
            <person name="Moolhuijzen P."/>
            <person name="Goolsby J.A."/>
            <person name="Tidwell J."/>
            <person name="Bellgard S.E."/>
            <person name="Bellgard M.I."/>
        </authorList>
    </citation>
    <scope>NUCLEOTIDE SEQUENCE</scope>
    <source>
        <tissue evidence="3">Shoot tissue taken approximately 20 cm above the soil surface</tissue>
    </source>
</reference>
<proteinExistence type="predicted"/>
<feature type="transmembrane region" description="Helical" evidence="1">
    <location>
        <begin position="43"/>
        <end position="60"/>
    </location>
</feature>
<reference evidence="3" key="1">
    <citation type="submission" date="2014-09" db="EMBL/GenBank/DDBJ databases">
        <authorList>
            <person name="Magalhaes I.L.F."/>
            <person name="Oliveira U."/>
            <person name="Santos F.R."/>
            <person name="Vidigal T.H.D.A."/>
            <person name="Brescovit A.D."/>
            <person name="Santos A.J."/>
        </authorList>
    </citation>
    <scope>NUCLEOTIDE SEQUENCE</scope>
    <source>
        <tissue evidence="3">Shoot tissue taken approximately 20 cm above the soil surface</tissue>
    </source>
</reference>
<keyword evidence="2" id="KW-0732">Signal</keyword>
<keyword evidence="1" id="KW-1133">Transmembrane helix</keyword>
<sequence length="104" mass="11187">MLLLTIPFAICSTLLVTFSSTTGSHLLFARFLGADCDEKGLELFALLVSFMATTLSGKGNSGSVSQFLVRTVPSAIAFLMISSIILRQAALWASSLQRLRFLIA</sequence>
<evidence type="ECO:0000256" key="1">
    <source>
        <dbReference type="SAM" id="Phobius"/>
    </source>
</evidence>
<protein>
    <submittedName>
        <fullName evidence="3">Uncharacterized protein</fullName>
    </submittedName>
</protein>
<accession>A0A0A9CEL0</accession>
<dbReference type="EMBL" id="GBRH01223156">
    <property type="protein sequence ID" value="JAD74739.1"/>
    <property type="molecule type" value="Transcribed_RNA"/>
</dbReference>
<keyword evidence="1" id="KW-0812">Transmembrane</keyword>